<organism evidence="2 3">
    <name type="scientific">Chlamydomonas schloesseri</name>
    <dbReference type="NCBI Taxonomy" id="2026947"/>
    <lineage>
        <taxon>Eukaryota</taxon>
        <taxon>Viridiplantae</taxon>
        <taxon>Chlorophyta</taxon>
        <taxon>core chlorophytes</taxon>
        <taxon>Chlorophyceae</taxon>
        <taxon>CS clade</taxon>
        <taxon>Chlamydomonadales</taxon>
        <taxon>Chlamydomonadaceae</taxon>
        <taxon>Chlamydomonas</taxon>
    </lineage>
</organism>
<protein>
    <submittedName>
        <fullName evidence="2">Uncharacterized protein</fullName>
    </submittedName>
</protein>
<dbReference type="AlphaFoldDB" id="A0A835WI00"/>
<accession>A0A835WI00</accession>
<sequence>MRHLEKELGVRFIAGGGEGDEDEEEELDDWEDVVAELGNPLDMRPARVGLMDDDDDLGFGLNPAAELAAAVAAADGSGGAGEDDDEDDDGRLPLPPLPAAAAAAAAAAATAQAGASGAGVGASAYLDPSALPRVGRGELLQLAAHGGSAPGKAAVALLDVREAAEVAAAAAAPRADGGSSTTASSSAGGCGGGGGGGCGGGCNGGGAAATTSLAPWGSRQQHVEVRHVPLGELRRPQAEALAAAADYVAVAATGDHRGEQAVVRLGRVYGLRRVVLYDEAEE</sequence>
<evidence type="ECO:0000313" key="2">
    <source>
        <dbReference type="EMBL" id="KAG2447776.1"/>
    </source>
</evidence>
<feature type="region of interest" description="Disordered" evidence="1">
    <location>
        <begin position="72"/>
        <end position="96"/>
    </location>
</feature>
<dbReference type="Proteomes" id="UP000613740">
    <property type="component" value="Unassembled WGS sequence"/>
</dbReference>
<dbReference type="EMBL" id="JAEHOD010000020">
    <property type="protein sequence ID" value="KAG2447776.1"/>
    <property type="molecule type" value="Genomic_DNA"/>
</dbReference>
<proteinExistence type="predicted"/>
<gene>
    <name evidence="2" type="ORF">HYH02_007233</name>
</gene>
<reference evidence="2" key="1">
    <citation type="journal article" date="2020" name="bioRxiv">
        <title>Comparative genomics of Chlamydomonas.</title>
        <authorList>
            <person name="Craig R.J."/>
            <person name="Hasan A.R."/>
            <person name="Ness R.W."/>
            <person name="Keightley P.D."/>
        </authorList>
    </citation>
    <scope>NUCLEOTIDE SEQUENCE</scope>
    <source>
        <strain evidence="2">CCAP 11/173</strain>
    </source>
</reference>
<evidence type="ECO:0000313" key="3">
    <source>
        <dbReference type="Proteomes" id="UP000613740"/>
    </source>
</evidence>
<evidence type="ECO:0000256" key="1">
    <source>
        <dbReference type="SAM" id="MobiDB-lite"/>
    </source>
</evidence>
<keyword evidence="3" id="KW-1185">Reference proteome</keyword>
<comment type="caution">
    <text evidence="2">The sequence shown here is derived from an EMBL/GenBank/DDBJ whole genome shotgun (WGS) entry which is preliminary data.</text>
</comment>
<name>A0A835WI00_9CHLO</name>